<evidence type="ECO:0000313" key="2">
    <source>
        <dbReference type="EMBL" id="NIJ63794.1"/>
    </source>
</evidence>
<proteinExistence type="predicted"/>
<keyword evidence="1" id="KW-0812">Transmembrane</keyword>
<feature type="transmembrane region" description="Helical" evidence="1">
    <location>
        <begin position="141"/>
        <end position="163"/>
    </location>
</feature>
<keyword evidence="1" id="KW-1133">Transmembrane helix</keyword>
<dbReference type="RefSeq" id="WP_167298252.1">
    <property type="nucleotide sequence ID" value="NZ_JAASQV010000001.1"/>
</dbReference>
<feature type="transmembrane region" description="Helical" evidence="1">
    <location>
        <begin position="85"/>
        <end position="105"/>
    </location>
</feature>
<dbReference type="EMBL" id="JAASQV010000001">
    <property type="protein sequence ID" value="NIJ63794.1"/>
    <property type="molecule type" value="Genomic_DNA"/>
</dbReference>
<protein>
    <submittedName>
        <fullName evidence="2">Uncharacterized protein</fullName>
    </submittedName>
</protein>
<feature type="transmembrane region" description="Helical" evidence="1">
    <location>
        <begin position="175"/>
        <end position="196"/>
    </location>
</feature>
<keyword evidence="1" id="KW-0472">Membrane</keyword>
<name>A0A7X5ZUK4_9SPHN</name>
<accession>A0A7X5ZUK4</accession>
<dbReference type="AlphaFoldDB" id="A0A7X5ZUK4"/>
<feature type="transmembrane region" description="Helical" evidence="1">
    <location>
        <begin position="45"/>
        <end position="65"/>
    </location>
</feature>
<sequence length="264" mass="28416">MTEQARRRRAAPPAKRLDDIEAGSALDTAPARPEGIRLGKRLTEYFSVVTAASFALSILANQAVFDRWGLNFLQLATFADVAMSGLSLLFFTIPLAIAFLAAWFVGGFQGRLRWLWRIALGLAGFVFVLGIWGLSRAQADQGAAAAASTGGVVIVGLLSQAALRVRRNRTARAGITAAATLALAAFTLFQTIAYTVQKYQVGGYSGTVPLYRMPAMPDCVGRVLWTGERAVVLDCDRKGDPQDIRVIFGQESGAYSPVRPHATH</sequence>
<organism evidence="2 3">
    <name type="scientific">Sphingomonas leidyi</name>
    <dbReference type="NCBI Taxonomy" id="68569"/>
    <lineage>
        <taxon>Bacteria</taxon>
        <taxon>Pseudomonadati</taxon>
        <taxon>Pseudomonadota</taxon>
        <taxon>Alphaproteobacteria</taxon>
        <taxon>Sphingomonadales</taxon>
        <taxon>Sphingomonadaceae</taxon>
        <taxon>Sphingomonas</taxon>
    </lineage>
</organism>
<feature type="transmembrane region" description="Helical" evidence="1">
    <location>
        <begin position="114"/>
        <end position="135"/>
    </location>
</feature>
<gene>
    <name evidence="2" type="ORF">FHR20_000725</name>
</gene>
<keyword evidence="3" id="KW-1185">Reference proteome</keyword>
<evidence type="ECO:0000313" key="3">
    <source>
        <dbReference type="Proteomes" id="UP000564677"/>
    </source>
</evidence>
<comment type="caution">
    <text evidence="2">The sequence shown here is derived from an EMBL/GenBank/DDBJ whole genome shotgun (WGS) entry which is preliminary data.</text>
</comment>
<dbReference type="Proteomes" id="UP000564677">
    <property type="component" value="Unassembled WGS sequence"/>
</dbReference>
<evidence type="ECO:0000256" key="1">
    <source>
        <dbReference type="SAM" id="Phobius"/>
    </source>
</evidence>
<reference evidence="2 3" key="1">
    <citation type="submission" date="2020-03" db="EMBL/GenBank/DDBJ databases">
        <title>Genomic Encyclopedia of Type Strains, Phase IV (KMG-IV): sequencing the most valuable type-strain genomes for metagenomic binning, comparative biology and taxonomic classification.</title>
        <authorList>
            <person name="Goeker M."/>
        </authorList>
    </citation>
    <scope>NUCLEOTIDE SEQUENCE [LARGE SCALE GENOMIC DNA]</scope>
    <source>
        <strain evidence="2 3">DSM 4733</strain>
    </source>
</reference>